<comment type="subcellular location">
    <subcellularLocation>
        <location evidence="1 8">Cell outer membrane</location>
        <topology evidence="1 8">Multi-pass membrane protein</topology>
    </subcellularLocation>
</comment>
<gene>
    <name evidence="12" type="ORF">HU137_03365</name>
</gene>
<dbReference type="SUPFAM" id="SSF56935">
    <property type="entry name" value="Porins"/>
    <property type="match status" value="1"/>
</dbReference>
<dbReference type="Proteomes" id="UP000552241">
    <property type="component" value="Unassembled WGS sequence"/>
</dbReference>
<evidence type="ECO:0000256" key="3">
    <source>
        <dbReference type="ARBA" id="ARBA00022452"/>
    </source>
</evidence>
<feature type="domain" description="Outer membrane protein beta-barrel" evidence="11">
    <location>
        <begin position="576"/>
        <end position="783"/>
    </location>
</feature>
<evidence type="ECO:0000313" key="12">
    <source>
        <dbReference type="EMBL" id="MBA5628807.1"/>
    </source>
</evidence>
<reference evidence="12 13" key="1">
    <citation type="submission" date="2020-07" db="EMBL/GenBank/DDBJ databases">
        <title>Moheibacter lacus sp. nov., a member of the family Flavobacteriaceae isolated from freshwater lake sediment.</title>
        <authorList>
            <person name="Liu Y."/>
        </authorList>
    </citation>
    <scope>NUCLEOTIDE SEQUENCE [LARGE SCALE GENOMIC DNA]</scope>
    <source>
        <strain evidence="12 13">BDHS18</strain>
    </source>
</reference>
<evidence type="ECO:0000256" key="2">
    <source>
        <dbReference type="ARBA" id="ARBA00022448"/>
    </source>
</evidence>
<comment type="similarity">
    <text evidence="8">Belongs to the TonB-dependent receptor family.</text>
</comment>
<dbReference type="PANTHER" id="PTHR30069">
    <property type="entry name" value="TONB-DEPENDENT OUTER MEMBRANE RECEPTOR"/>
    <property type="match status" value="1"/>
</dbReference>
<evidence type="ECO:0000256" key="7">
    <source>
        <dbReference type="ARBA" id="ARBA00023237"/>
    </source>
</evidence>
<protein>
    <submittedName>
        <fullName evidence="12">TonB-dependent receptor</fullName>
    </submittedName>
</protein>
<feature type="domain" description="TonB-dependent receptor plug" evidence="10">
    <location>
        <begin position="122"/>
        <end position="223"/>
    </location>
</feature>
<keyword evidence="7 8" id="KW-0998">Cell outer membrane</keyword>
<sequence length="801" mass="90700">MLKLYFLSCFMLLALSLNAQHKITGTVYDEFGNTVSEVEVKLKNSTTHKVTQSDQSGKYSIENVKSGAYKLIIKKDQIESFFDVKIHQNDIELDPAFKSLHGIELATTEIVKVKSIKSEIEKQGFAVSVIETKEAALRNIQTNELLDRTAGVRLRQNGGLGASVDYNLNGMSGNSVKIFIDGIPISTYGSSFNLNSIPPAIIERIEVYKGVVPGYLADDALGGAINVILKKGAKNRLNASISYGSFNTTQSNVNGLYRDEKSGLTFKASAFMNYSDNDYEVWGDKIYNILPNGQYEYITAKRFNDAFRSNGSVVELGFTEMSWADNFFIGYTRSELYNEIQHGQFMTIPYKGRFNRANNDAFSLTYNKKDLFTKGLNFNVHTVYGERNTETVDTVKWNYNWNGEITLDLNGNPILRPNGAQQGAPTMANINRKNTSIRAGINYEINKNHRVFLDHSFNNVDRVDDDLIRTVLERNYMATREMQKNISSLTYEFRAFQDKLKLTAFGKYYDQTLSRMNPTNQLIDGVPTRVEDVKSRNINTTGYGGAISYLVAPAVSILTSAERAVRLPSENEVFGDPSENIEENVNLKPEISNNFNLGFKIGPYKLSNHKIALSANGFIRDTRDRIAPQVQSSLNSNLQTLPFENQGKTKSIGFDAELNYTFKRNLNIILNATKFDLTYNSSVDKRKVPNEPTFVLNGNAQYSFKNLIGKGSQLNLYYHVMWVDSFLYLQKPYENVSGYDRFYIPEQFINDAGLSYVFPNKKFILSFDAKNIFNQQAFDNMAVQKPNRAFYLKLNYQLNNL</sequence>
<keyword evidence="12" id="KW-0675">Receptor</keyword>
<evidence type="ECO:0000256" key="5">
    <source>
        <dbReference type="ARBA" id="ARBA00022729"/>
    </source>
</evidence>
<feature type="chain" id="PRO_5032384546" evidence="9">
    <location>
        <begin position="20"/>
        <end position="801"/>
    </location>
</feature>
<evidence type="ECO:0000259" key="10">
    <source>
        <dbReference type="Pfam" id="PF07715"/>
    </source>
</evidence>
<keyword evidence="3 8" id="KW-1134">Transmembrane beta strand</keyword>
<organism evidence="12 13">
    <name type="scientific">Moheibacter lacus</name>
    <dbReference type="NCBI Taxonomy" id="2745851"/>
    <lineage>
        <taxon>Bacteria</taxon>
        <taxon>Pseudomonadati</taxon>
        <taxon>Bacteroidota</taxon>
        <taxon>Flavobacteriia</taxon>
        <taxon>Flavobacteriales</taxon>
        <taxon>Weeksellaceae</taxon>
        <taxon>Moheibacter</taxon>
    </lineage>
</organism>
<keyword evidence="2 8" id="KW-0813">Transport</keyword>
<dbReference type="PANTHER" id="PTHR30069:SF29">
    <property type="entry name" value="HEMOGLOBIN AND HEMOGLOBIN-HAPTOGLOBIN-BINDING PROTEIN 1-RELATED"/>
    <property type="match status" value="1"/>
</dbReference>
<keyword evidence="5 9" id="KW-0732">Signal</keyword>
<evidence type="ECO:0000256" key="4">
    <source>
        <dbReference type="ARBA" id="ARBA00022692"/>
    </source>
</evidence>
<proteinExistence type="inferred from homology"/>
<dbReference type="EMBL" id="JACDZE010000001">
    <property type="protein sequence ID" value="MBA5628807.1"/>
    <property type="molecule type" value="Genomic_DNA"/>
</dbReference>
<evidence type="ECO:0000256" key="6">
    <source>
        <dbReference type="ARBA" id="ARBA00023136"/>
    </source>
</evidence>
<evidence type="ECO:0000256" key="8">
    <source>
        <dbReference type="PROSITE-ProRule" id="PRU01360"/>
    </source>
</evidence>
<dbReference type="Pfam" id="PF07715">
    <property type="entry name" value="Plug"/>
    <property type="match status" value="1"/>
</dbReference>
<dbReference type="InterPro" id="IPR041700">
    <property type="entry name" value="OMP_b-brl_3"/>
</dbReference>
<dbReference type="GO" id="GO:0015344">
    <property type="term" value="F:siderophore uptake transmembrane transporter activity"/>
    <property type="evidence" value="ECO:0007669"/>
    <property type="project" value="TreeGrafter"/>
</dbReference>
<comment type="caution">
    <text evidence="12">The sequence shown here is derived from an EMBL/GenBank/DDBJ whole genome shotgun (WGS) entry which is preliminary data.</text>
</comment>
<keyword evidence="4 8" id="KW-0812">Transmembrane</keyword>
<name>A0A838ZNI3_9FLAO</name>
<dbReference type="Gene3D" id="2.60.40.1120">
    <property type="entry name" value="Carboxypeptidase-like, regulatory domain"/>
    <property type="match status" value="1"/>
</dbReference>
<dbReference type="SUPFAM" id="SSF49464">
    <property type="entry name" value="Carboxypeptidase regulatory domain-like"/>
    <property type="match status" value="1"/>
</dbReference>
<dbReference type="Pfam" id="PF13620">
    <property type="entry name" value="CarboxypepD_reg"/>
    <property type="match status" value="1"/>
</dbReference>
<dbReference type="Gene3D" id="2.170.130.10">
    <property type="entry name" value="TonB-dependent receptor, plug domain"/>
    <property type="match status" value="1"/>
</dbReference>
<dbReference type="GO" id="GO:0009279">
    <property type="term" value="C:cell outer membrane"/>
    <property type="evidence" value="ECO:0007669"/>
    <property type="project" value="UniProtKB-SubCell"/>
</dbReference>
<dbReference type="PROSITE" id="PS52016">
    <property type="entry name" value="TONB_DEPENDENT_REC_3"/>
    <property type="match status" value="1"/>
</dbReference>
<evidence type="ECO:0000256" key="9">
    <source>
        <dbReference type="SAM" id="SignalP"/>
    </source>
</evidence>
<evidence type="ECO:0000256" key="1">
    <source>
        <dbReference type="ARBA" id="ARBA00004571"/>
    </source>
</evidence>
<keyword evidence="6 8" id="KW-0472">Membrane</keyword>
<dbReference type="InterPro" id="IPR008969">
    <property type="entry name" value="CarboxyPept-like_regulatory"/>
</dbReference>
<keyword evidence="13" id="KW-1185">Reference proteome</keyword>
<feature type="signal peptide" evidence="9">
    <location>
        <begin position="1"/>
        <end position="19"/>
    </location>
</feature>
<accession>A0A838ZNI3</accession>
<dbReference type="InterPro" id="IPR037066">
    <property type="entry name" value="Plug_dom_sf"/>
</dbReference>
<dbReference type="InterPro" id="IPR036942">
    <property type="entry name" value="Beta-barrel_TonB_sf"/>
</dbReference>
<dbReference type="Pfam" id="PF14905">
    <property type="entry name" value="OMP_b-brl_3"/>
    <property type="match status" value="1"/>
</dbReference>
<dbReference type="InterPro" id="IPR012910">
    <property type="entry name" value="Plug_dom"/>
</dbReference>
<dbReference type="InterPro" id="IPR039426">
    <property type="entry name" value="TonB-dep_rcpt-like"/>
</dbReference>
<evidence type="ECO:0000259" key="11">
    <source>
        <dbReference type="Pfam" id="PF14905"/>
    </source>
</evidence>
<dbReference type="Gene3D" id="2.40.170.20">
    <property type="entry name" value="TonB-dependent receptor, beta-barrel domain"/>
    <property type="match status" value="1"/>
</dbReference>
<dbReference type="AlphaFoldDB" id="A0A838ZNI3"/>
<dbReference type="GO" id="GO:0044718">
    <property type="term" value="P:siderophore transmembrane transport"/>
    <property type="evidence" value="ECO:0007669"/>
    <property type="project" value="TreeGrafter"/>
</dbReference>
<evidence type="ECO:0000313" key="13">
    <source>
        <dbReference type="Proteomes" id="UP000552241"/>
    </source>
</evidence>
<dbReference type="RefSeq" id="WP_182042390.1">
    <property type="nucleotide sequence ID" value="NZ_JACDZE010000001.1"/>
</dbReference>